<dbReference type="AlphaFoldDB" id="A0ABD4Z626"/>
<dbReference type="Proteomes" id="UP001529235">
    <property type="component" value="Unassembled WGS sequence"/>
</dbReference>
<dbReference type="EMBL" id="JASNVW010000001">
    <property type="protein sequence ID" value="MDK6028393.1"/>
    <property type="molecule type" value="Genomic_DNA"/>
</dbReference>
<dbReference type="RefSeq" id="WP_285273358.1">
    <property type="nucleotide sequence ID" value="NZ_JASNVW010000001.1"/>
</dbReference>
<keyword evidence="2" id="KW-1185">Reference proteome</keyword>
<evidence type="ECO:0000313" key="2">
    <source>
        <dbReference type="Proteomes" id="UP001529235"/>
    </source>
</evidence>
<gene>
    <name evidence="1" type="ORF">QPL79_03325</name>
</gene>
<reference evidence="1 2" key="1">
    <citation type="submission" date="2023-05" db="EMBL/GenBank/DDBJ databases">
        <title>A new hyperthermophilic archaea 'Ignisphaera cupida' sp. nov. and description of the family 'Ignisphaeraceae' fam. nov.</title>
        <authorList>
            <person name="Podosokorskaya O.A."/>
            <person name="Elcheninov A.G."/>
            <person name="Klukina A."/>
            <person name="Merkel A.Y."/>
        </authorList>
    </citation>
    <scope>NUCLEOTIDE SEQUENCE [LARGE SCALE GENOMIC DNA]</scope>
    <source>
        <strain evidence="1 2">4213-co</strain>
    </source>
</reference>
<name>A0ABD4Z626_9CREN</name>
<evidence type="ECO:0000313" key="1">
    <source>
        <dbReference type="EMBL" id="MDK6028393.1"/>
    </source>
</evidence>
<protein>
    <submittedName>
        <fullName evidence="1">Uncharacterized protein</fullName>
    </submittedName>
</protein>
<sequence>MKCYGYALIQVARDTPRNVKMKIYRIMNGAVVTIKGRRYRSKGMVKDMKGIKISGSLYMFPLEYIPIVLEKLSEKKLDSFIKIIETCRCSCD</sequence>
<comment type="caution">
    <text evidence="1">The sequence shown here is derived from an EMBL/GenBank/DDBJ whole genome shotgun (WGS) entry which is preliminary data.</text>
</comment>
<proteinExistence type="predicted"/>
<accession>A0ABD4Z626</accession>
<organism evidence="1 2">
    <name type="scientific">Ignisphaera cupida</name>
    <dbReference type="NCBI Taxonomy" id="3050454"/>
    <lineage>
        <taxon>Archaea</taxon>
        <taxon>Thermoproteota</taxon>
        <taxon>Thermoprotei</taxon>
        <taxon>Desulfurococcales</taxon>
        <taxon>Desulfurococcaceae</taxon>
        <taxon>Ignisphaera</taxon>
    </lineage>
</organism>